<dbReference type="EMBL" id="MW030587">
    <property type="protein sequence ID" value="QPI16603.1"/>
    <property type="molecule type" value="Genomic_DNA"/>
</dbReference>
<organism evidence="1">
    <name type="scientific">Virus NIOZ-UU159</name>
    <dbReference type="NCBI Taxonomy" id="2763270"/>
    <lineage>
        <taxon>Viruses</taxon>
    </lineage>
</organism>
<proteinExistence type="predicted"/>
<protein>
    <submittedName>
        <fullName evidence="1">Uncharacterized protein</fullName>
    </submittedName>
</protein>
<evidence type="ECO:0000313" key="1">
    <source>
        <dbReference type="EMBL" id="QPI16603.1"/>
    </source>
</evidence>
<gene>
    <name evidence="1" type="ORF">NIOZUU159_00094</name>
</gene>
<accession>A0A7S9XGF8</accession>
<sequence length="165" mass="19479">MHNYYMLECEEDYNMKDISSKISCENMSLLSKGYTEYQNRNFVDKIQMERCIFNNNYHNDIYNIKTNESELNKGLNVNKKSCIYKRPIFDEGKWVNQYDISNTYKNGMNSGNLFNHQSKAKTNVKSNYNDQCNCNNEDFSYLGECKKGPFATYTQTFTNSYDNCI</sequence>
<reference evidence="1" key="1">
    <citation type="submission" date="2020-08" db="EMBL/GenBank/DDBJ databases">
        <title>Bridging the membrane lipid divide: bacteria of the FCB group superphylum have the potential to synthesize archaeal ether lipids.</title>
        <authorList>
            <person name="Villanueva L."/>
            <person name="von Meijenfeldt F.A.B."/>
            <person name="Westbye A.B."/>
            <person name="Yadav S."/>
            <person name="Hopmans E.C."/>
            <person name="Dutilh B.E."/>
            <person name="Sinninghe Damste J.S."/>
        </authorList>
    </citation>
    <scope>NUCLEOTIDE SEQUENCE</scope>
    <source>
        <strain evidence="1">NIOZ-UU159</strain>
    </source>
</reference>
<name>A0A7S9XGF8_9VIRU</name>